<evidence type="ECO:0000313" key="2">
    <source>
        <dbReference type="EMBL" id="KAG2112251.1"/>
    </source>
</evidence>
<accession>A0A9P7JWC8</accession>
<dbReference type="Proteomes" id="UP000823399">
    <property type="component" value="Unassembled WGS sequence"/>
</dbReference>
<dbReference type="RefSeq" id="XP_041295182.1">
    <property type="nucleotide sequence ID" value="XM_041433475.1"/>
</dbReference>
<gene>
    <name evidence="2" type="ORF">F5147DRAFT_650900</name>
</gene>
<comment type="caution">
    <text evidence="2">The sequence shown here is derived from an EMBL/GenBank/DDBJ whole genome shotgun (WGS) entry which is preliminary data.</text>
</comment>
<keyword evidence="1" id="KW-0472">Membrane</keyword>
<proteinExistence type="predicted"/>
<dbReference type="EMBL" id="JABBWM010000015">
    <property type="protein sequence ID" value="KAG2112251.1"/>
    <property type="molecule type" value="Genomic_DNA"/>
</dbReference>
<evidence type="ECO:0000256" key="1">
    <source>
        <dbReference type="SAM" id="Phobius"/>
    </source>
</evidence>
<feature type="transmembrane region" description="Helical" evidence="1">
    <location>
        <begin position="266"/>
        <end position="283"/>
    </location>
</feature>
<sequence length="311" mass="34878">MSSQPSTSTSTQLHWPPSVTSFQEALAMIPLPPNLSAISGACERWPSVILVMLTHSFHEDRKHLQFDEDGFYTSTTDHYQTGTSKYQKVSSDDKMQNCRVHTTHVEIIMAHIFDLCAILDRLTGGSTIFMHHPGATPPGTPIIPESLNANVYINPKILIEHHELHPVVAEITQLFLSRYAAPLTQSFMLSCTNKGWRAGSSQMQMQTPTKGKGRAKTSLLPLVSPPITPSPSHFVLPDHPDGSLEVLLSSNLRILLQVTSVTWPPYHFPFILALTIYWLVLLYRLSIDRILRTVPIPHIICFLARARMFLL</sequence>
<organism evidence="2 3">
    <name type="scientific">Suillus discolor</name>
    <dbReference type="NCBI Taxonomy" id="1912936"/>
    <lineage>
        <taxon>Eukaryota</taxon>
        <taxon>Fungi</taxon>
        <taxon>Dikarya</taxon>
        <taxon>Basidiomycota</taxon>
        <taxon>Agaricomycotina</taxon>
        <taxon>Agaricomycetes</taxon>
        <taxon>Agaricomycetidae</taxon>
        <taxon>Boletales</taxon>
        <taxon>Suillineae</taxon>
        <taxon>Suillaceae</taxon>
        <taxon>Suillus</taxon>
    </lineage>
</organism>
<keyword evidence="1" id="KW-0812">Transmembrane</keyword>
<keyword evidence="1" id="KW-1133">Transmembrane helix</keyword>
<keyword evidence="3" id="KW-1185">Reference proteome</keyword>
<reference evidence="2" key="1">
    <citation type="journal article" date="2020" name="New Phytol.">
        <title>Comparative genomics reveals dynamic genome evolution in host specialist ectomycorrhizal fungi.</title>
        <authorList>
            <person name="Lofgren L.A."/>
            <person name="Nguyen N.H."/>
            <person name="Vilgalys R."/>
            <person name="Ruytinx J."/>
            <person name="Liao H.L."/>
            <person name="Branco S."/>
            <person name="Kuo A."/>
            <person name="LaButti K."/>
            <person name="Lipzen A."/>
            <person name="Andreopoulos W."/>
            <person name="Pangilinan J."/>
            <person name="Riley R."/>
            <person name="Hundley H."/>
            <person name="Na H."/>
            <person name="Barry K."/>
            <person name="Grigoriev I.V."/>
            <person name="Stajich J.E."/>
            <person name="Kennedy P.G."/>
        </authorList>
    </citation>
    <scope>NUCLEOTIDE SEQUENCE</scope>
    <source>
        <strain evidence="2">FC423</strain>
    </source>
</reference>
<evidence type="ECO:0000313" key="3">
    <source>
        <dbReference type="Proteomes" id="UP000823399"/>
    </source>
</evidence>
<protein>
    <submittedName>
        <fullName evidence="2">Uncharacterized protein</fullName>
    </submittedName>
</protein>
<dbReference type="GeneID" id="64695734"/>
<dbReference type="AlphaFoldDB" id="A0A9P7JWC8"/>
<dbReference type="OrthoDB" id="2690792at2759"/>
<name>A0A9P7JWC8_9AGAM</name>